<reference evidence="1" key="2">
    <citation type="journal article" date="2007" name="Science">
        <title>Draft genome sequence of the sexually transmitted pathogen Trichomonas vaginalis.</title>
        <authorList>
            <person name="Carlton J.M."/>
            <person name="Hirt R.P."/>
            <person name="Silva J.C."/>
            <person name="Delcher A.L."/>
            <person name="Schatz M."/>
            <person name="Zhao Q."/>
            <person name="Wortman J.R."/>
            <person name="Bidwell S.L."/>
            <person name="Alsmark U.C.M."/>
            <person name="Besteiro S."/>
            <person name="Sicheritz-Ponten T."/>
            <person name="Noel C.J."/>
            <person name="Dacks J.B."/>
            <person name="Foster P.G."/>
            <person name="Simillion C."/>
            <person name="Van de Peer Y."/>
            <person name="Miranda-Saavedra D."/>
            <person name="Barton G.J."/>
            <person name="Westrop G.D."/>
            <person name="Mueller S."/>
            <person name="Dessi D."/>
            <person name="Fiori P.L."/>
            <person name="Ren Q."/>
            <person name="Paulsen I."/>
            <person name="Zhang H."/>
            <person name="Bastida-Corcuera F.D."/>
            <person name="Simoes-Barbosa A."/>
            <person name="Brown M.T."/>
            <person name="Hayes R.D."/>
            <person name="Mukherjee M."/>
            <person name="Okumura C.Y."/>
            <person name="Schneider R."/>
            <person name="Smith A.J."/>
            <person name="Vanacova S."/>
            <person name="Villalvazo M."/>
            <person name="Haas B.J."/>
            <person name="Pertea M."/>
            <person name="Feldblyum T.V."/>
            <person name="Utterback T.R."/>
            <person name="Shu C.L."/>
            <person name="Osoegawa K."/>
            <person name="de Jong P.J."/>
            <person name="Hrdy I."/>
            <person name="Horvathova L."/>
            <person name="Zubacova Z."/>
            <person name="Dolezal P."/>
            <person name="Malik S.B."/>
            <person name="Logsdon J.M. Jr."/>
            <person name="Henze K."/>
            <person name="Gupta A."/>
            <person name="Wang C.C."/>
            <person name="Dunne R.L."/>
            <person name="Upcroft J.A."/>
            <person name="Upcroft P."/>
            <person name="White O."/>
            <person name="Salzberg S.L."/>
            <person name="Tang P."/>
            <person name="Chiu C.-H."/>
            <person name="Lee Y.-S."/>
            <person name="Embley T.M."/>
            <person name="Coombs G.H."/>
            <person name="Mottram J.C."/>
            <person name="Tachezy J."/>
            <person name="Fraser-Liggett C.M."/>
            <person name="Johnson P.J."/>
        </authorList>
    </citation>
    <scope>NUCLEOTIDE SEQUENCE [LARGE SCALE GENOMIC DNA]</scope>
    <source>
        <strain evidence="1">G3</strain>
    </source>
</reference>
<dbReference type="EMBL" id="DS113660">
    <property type="protein sequence ID" value="EAX98847.1"/>
    <property type="molecule type" value="Genomic_DNA"/>
</dbReference>
<gene>
    <name evidence="1" type="ORF">TVAG_409850</name>
</gene>
<dbReference type="VEuPathDB" id="TrichDB:TVAGG3_0365420"/>
<dbReference type="VEuPathDB" id="TrichDB:TVAG_409850"/>
<keyword evidence="2" id="KW-1185">Reference proteome</keyword>
<dbReference type="AlphaFoldDB" id="A2F8E5"/>
<reference evidence="1" key="1">
    <citation type="submission" date="2006-10" db="EMBL/GenBank/DDBJ databases">
        <authorList>
            <person name="Amadeo P."/>
            <person name="Zhao Q."/>
            <person name="Wortman J."/>
            <person name="Fraser-Liggett C."/>
            <person name="Carlton J."/>
        </authorList>
    </citation>
    <scope>NUCLEOTIDE SEQUENCE</scope>
    <source>
        <strain evidence="1">G3</strain>
    </source>
</reference>
<protein>
    <recommendedName>
        <fullName evidence="3">LisH domain-containing protein</fullName>
    </recommendedName>
</protein>
<evidence type="ECO:0008006" key="3">
    <source>
        <dbReference type="Google" id="ProtNLM"/>
    </source>
</evidence>
<accession>A2F8E5</accession>
<dbReference type="KEGG" id="tva:4756649"/>
<organism evidence="1 2">
    <name type="scientific">Trichomonas vaginalis (strain ATCC PRA-98 / G3)</name>
    <dbReference type="NCBI Taxonomy" id="412133"/>
    <lineage>
        <taxon>Eukaryota</taxon>
        <taxon>Metamonada</taxon>
        <taxon>Parabasalia</taxon>
        <taxon>Trichomonadida</taxon>
        <taxon>Trichomonadidae</taxon>
        <taxon>Trichomonas</taxon>
    </lineage>
</organism>
<name>A2F8E5_TRIV3</name>
<dbReference type="RefSeq" id="XP_001311777.1">
    <property type="nucleotide sequence ID" value="XM_001311776.1"/>
</dbReference>
<dbReference type="Proteomes" id="UP000001542">
    <property type="component" value="Unassembled WGS sequence"/>
</dbReference>
<proteinExistence type="predicted"/>
<dbReference type="InParanoid" id="A2F8E5"/>
<sequence length="140" mass="16483">MRIRVNQISQEKLDNRVKVMLEDAHVLEHSRAQFLHDLCKEIDESPNPKFTPVKPHVKNFKKDSWIIAMQIVSKYLQALKLDITKDTFDIETKKQITPTFYTHGMIPVKIDENAIRELINLKMNPPEENQTQDQVEEEPF</sequence>
<evidence type="ECO:0000313" key="1">
    <source>
        <dbReference type="EMBL" id="EAX98847.1"/>
    </source>
</evidence>
<evidence type="ECO:0000313" key="2">
    <source>
        <dbReference type="Proteomes" id="UP000001542"/>
    </source>
</evidence>